<name>A0A6B2EVC8_KLEPN</name>
<comment type="caution">
    <text evidence="5">The sequence shown here is derived from an EMBL/GenBank/DDBJ whole genome shotgun (WGS) entry which is preliminary data.</text>
</comment>
<keyword evidence="1" id="KW-0805">Transcription regulation</keyword>
<keyword evidence="2" id="KW-0238">DNA-binding</keyword>
<dbReference type="PROSITE" id="PS51032">
    <property type="entry name" value="AP2_ERF"/>
    <property type="match status" value="1"/>
</dbReference>
<reference evidence="5" key="1">
    <citation type="submission" date="2017-10" db="EMBL/GenBank/DDBJ databases">
        <title>Draft genome sequences of three KPC-producing Klebsiella pneumoniae Sequence-Type 15, 258 and 309, isolated from a hospital in Argentina.</title>
        <authorList>
            <person name="Nievas J."/>
            <person name="Smayevsky J."/>
            <person name="Pin Viso N."/>
            <person name="Vera P."/>
            <person name="Nicola F."/>
            <person name="Aballay D."/>
            <person name="Farber M."/>
        </authorList>
    </citation>
    <scope>NUCLEOTIDE SEQUENCE</scope>
    <source>
        <strain evidence="5">KN-ST309</strain>
    </source>
</reference>
<evidence type="ECO:0000256" key="2">
    <source>
        <dbReference type="ARBA" id="ARBA00023125"/>
    </source>
</evidence>
<dbReference type="InterPro" id="IPR036955">
    <property type="entry name" value="AP2/ERF_dom_sf"/>
</dbReference>
<evidence type="ECO:0000259" key="4">
    <source>
        <dbReference type="PROSITE" id="PS51032"/>
    </source>
</evidence>
<dbReference type="Gene3D" id="3.30.730.10">
    <property type="entry name" value="AP2/ERF domain"/>
    <property type="match status" value="1"/>
</dbReference>
<feature type="domain" description="AP2/ERF" evidence="4">
    <location>
        <begin position="107"/>
        <end position="163"/>
    </location>
</feature>
<dbReference type="SUPFAM" id="SSF54060">
    <property type="entry name" value="His-Me finger endonucleases"/>
    <property type="match status" value="1"/>
</dbReference>
<evidence type="ECO:0000256" key="3">
    <source>
        <dbReference type="ARBA" id="ARBA00023163"/>
    </source>
</evidence>
<dbReference type="GO" id="GO:0003700">
    <property type="term" value="F:DNA-binding transcription factor activity"/>
    <property type="evidence" value="ECO:0007669"/>
    <property type="project" value="InterPro"/>
</dbReference>
<gene>
    <name evidence="5" type="ORF">CRN12_18620</name>
</gene>
<dbReference type="SMART" id="SM00380">
    <property type="entry name" value="AP2"/>
    <property type="match status" value="1"/>
</dbReference>
<accession>A0A6B2EVC8</accession>
<evidence type="ECO:0000256" key="1">
    <source>
        <dbReference type="ARBA" id="ARBA00023015"/>
    </source>
</evidence>
<organism evidence="5">
    <name type="scientific">Klebsiella pneumoniae</name>
    <dbReference type="NCBI Taxonomy" id="573"/>
    <lineage>
        <taxon>Bacteria</taxon>
        <taxon>Pseudomonadati</taxon>
        <taxon>Pseudomonadota</taxon>
        <taxon>Gammaproteobacteria</taxon>
        <taxon>Enterobacterales</taxon>
        <taxon>Enterobacteriaceae</taxon>
        <taxon>Klebsiella/Raoultella group</taxon>
        <taxon>Klebsiella</taxon>
        <taxon>Klebsiella pneumoniae complex</taxon>
    </lineage>
</organism>
<proteinExistence type="predicted"/>
<dbReference type="InterPro" id="IPR044925">
    <property type="entry name" value="His-Me_finger_sf"/>
</dbReference>
<dbReference type="GO" id="GO:0003677">
    <property type="term" value="F:DNA binding"/>
    <property type="evidence" value="ECO:0007669"/>
    <property type="project" value="UniProtKB-KW"/>
</dbReference>
<sequence>MIDFHVASSFLSYSPEDGQLRWKLNSNNTFEGMVAGCGDGKGYVLIGLGGVKYKAHRLAWLLSFGEWSPGPIDHINGIKSDNRLSNLRVASTLQNNRNSRSKGGASSFKGVDFHKAASKWRARIRVDGKRINIGHFSSERQAAFAYDFYALHYHGEFAKLNFA</sequence>
<dbReference type="InterPro" id="IPR003615">
    <property type="entry name" value="HNH_nuc"/>
</dbReference>
<evidence type="ECO:0000313" key="5">
    <source>
        <dbReference type="EMBL" id="NCA58611.1"/>
    </source>
</evidence>
<dbReference type="EMBL" id="PDFF01000058">
    <property type="protein sequence ID" value="NCA58611.1"/>
    <property type="molecule type" value="Genomic_DNA"/>
</dbReference>
<keyword evidence="3" id="KW-0804">Transcription</keyword>
<dbReference type="InterPro" id="IPR001471">
    <property type="entry name" value="AP2/ERF_dom"/>
</dbReference>
<dbReference type="AlphaFoldDB" id="A0A6B2EVC8"/>
<protein>
    <submittedName>
        <fullName evidence="5">Fis family transcriptional regulator</fullName>
    </submittedName>
</protein>
<dbReference type="Pfam" id="PF13392">
    <property type="entry name" value="HNH_3"/>
    <property type="match status" value="1"/>
</dbReference>
<dbReference type="Gene3D" id="3.90.75.20">
    <property type="match status" value="1"/>
</dbReference>
<dbReference type="InterPro" id="IPR016177">
    <property type="entry name" value="DNA-bd_dom_sf"/>
</dbReference>
<dbReference type="RefSeq" id="WP_208102692.1">
    <property type="nucleotide sequence ID" value="NZ_CP136465.1"/>
</dbReference>
<dbReference type="SUPFAM" id="SSF54171">
    <property type="entry name" value="DNA-binding domain"/>
    <property type="match status" value="1"/>
</dbReference>